<sequence length="592" mass="64136">MPPIFHPQFQVATHSVSRPFLFSNSAAFSCFVLFGKRRYFVSLLVPYTHCARRSEKAASMAARPGEELVATLFADVHYYYGPPTAKPPHHRFDKGSYVYLFENPGHRRARLEVANNAGTPDQDAFNGHLDAAHVQYSYKHSTLITLTVDGSNRNSLGNLAENQEWHLPTFDPRNENKYMYKLHTIDLYFWLKEDALQFLNGVRRVLPQPQVTIQDEPIAPTPHQHDMSPVVQRLENVAIADPSYQQGQTQNSQTSSHLPASLTRSSTGNFPGPPIAPVSRSTTFPGAPISATPQSMEATNFVPLAYNPAAPAAPETIHHREKTPPPEDGAGNPLVAAAAADQGQHFGNPYQNHGGFSGPPQPQQASYFPGPPAAHTPPSQYGQPPPPSAGFQSNFGQPPPPPCAGLQSPYAQHFQNSFAPPPTAPSTSSPYSQLPSAVASAPPPPSLYQHPTPPATTAPHIPVTQQYAQYPLSPGFSSPGLSTPSTSIYSPTNSTFVPGTPLSVAPPPASAPPPPPGGFSQYSYQQQPDPLSNTRPHQTDYSIHQQVYRPTEGEAMKAQKAPKPPGGKLEERAGRLEKGATSLFKRLEKKIG</sequence>
<feature type="compositionally biased region" description="Basic and acidic residues" evidence="1">
    <location>
        <begin position="568"/>
        <end position="578"/>
    </location>
</feature>
<feature type="compositionally biased region" description="Pro residues" evidence="1">
    <location>
        <begin position="504"/>
        <end position="517"/>
    </location>
</feature>
<feature type="region of interest" description="Disordered" evidence="1">
    <location>
        <begin position="344"/>
        <end position="592"/>
    </location>
</feature>
<feature type="compositionally biased region" description="Polar residues" evidence="1">
    <location>
        <begin position="520"/>
        <end position="545"/>
    </location>
</feature>
<evidence type="ECO:0000313" key="3">
    <source>
        <dbReference type="Proteomes" id="UP000701801"/>
    </source>
</evidence>
<accession>A0A9N9LJM7</accession>
<keyword evidence="3" id="KW-1185">Reference proteome</keyword>
<evidence type="ECO:0000256" key="1">
    <source>
        <dbReference type="SAM" id="MobiDB-lite"/>
    </source>
</evidence>
<evidence type="ECO:0008006" key="4">
    <source>
        <dbReference type="Google" id="ProtNLM"/>
    </source>
</evidence>
<feature type="compositionally biased region" description="Low complexity" evidence="1">
    <location>
        <begin position="425"/>
        <end position="440"/>
    </location>
</feature>
<gene>
    <name evidence="2" type="ORF">HYALB_00007964</name>
</gene>
<feature type="compositionally biased region" description="Low complexity" evidence="1">
    <location>
        <begin position="244"/>
        <end position="256"/>
    </location>
</feature>
<proteinExistence type="predicted"/>
<dbReference type="AlphaFoldDB" id="A0A9N9LJM7"/>
<organism evidence="2 3">
    <name type="scientific">Hymenoscyphus albidus</name>
    <dbReference type="NCBI Taxonomy" id="595503"/>
    <lineage>
        <taxon>Eukaryota</taxon>
        <taxon>Fungi</taxon>
        <taxon>Dikarya</taxon>
        <taxon>Ascomycota</taxon>
        <taxon>Pezizomycotina</taxon>
        <taxon>Leotiomycetes</taxon>
        <taxon>Helotiales</taxon>
        <taxon>Helotiaceae</taxon>
        <taxon>Hymenoscyphus</taxon>
    </lineage>
</organism>
<feature type="compositionally biased region" description="Basic and acidic residues" evidence="1">
    <location>
        <begin position="316"/>
        <end position="325"/>
    </location>
</feature>
<dbReference type="EMBL" id="CAJVRM010000130">
    <property type="protein sequence ID" value="CAG8975263.1"/>
    <property type="molecule type" value="Genomic_DNA"/>
</dbReference>
<feature type="compositionally biased region" description="Polar residues" evidence="1">
    <location>
        <begin position="488"/>
        <end position="497"/>
    </location>
</feature>
<dbReference type="Proteomes" id="UP000701801">
    <property type="component" value="Unassembled WGS sequence"/>
</dbReference>
<comment type="caution">
    <text evidence="2">The sequence shown here is derived from an EMBL/GenBank/DDBJ whole genome shotgun (WGS) entry which is preliminary data.</text>
</comment>
<evidence type="ECO:0000313" key="2">
    <source>
        <dbReference type="EMBL" id="CAG8975263.1"/>
    </source>
</evidence>
<feature type="region of interest" description="Disordered" evidence="1">
    <location>
        <begin position="314"/>
        <end position="333"/>
    </location>
</feature>
<reference evidence="2" key="1">
    <citation type="submission" date="2021-07" db="EMBL/GenBank/DDBJ databases">
        <authorList>
            <person name="Durling M."/>
        </authorList>
    </citation>
    <scope>NUCLEOTIDE SEQUENCE</scope>
</reference>
<dbReference type="OrthoDB" id="5408296at2759"/>
<feature type="region of interest" description="Disordered" evidence="1">
    <location>
        <begin position="244"/>
        <end position="292"/>
    </location>
</feature>
<feature type="compositionally biased region" description="Pro residues" evidence="1">
    <location>
        <begin position="441"/>
        <end position="456"/>
    </location>
</feature>
<protein>
    <recommendedName>
        <fullName evidence="4">Hydroxyproline-rich glycoprotein</fullName>
    </recommendedName>
</protein>
<feature type="compositionally biased region" description="Low complexity" evidence="1">
    <location>
        <begin position="471"/>
        <end position="487"/>
    </location>
</feature>
<name>A0A9N9LJM7_9HELO</name>